<dbReference type="EMBL" id="KN817628">
    <property type="protein sequence ID" value="KJA16092.1"/>
    <property type="molecule type" value="Genomic_DNA"/>
</dbReference>
<dbReference type="Proteomes" id="UP000054270">
    <property type="component" value="Unassembled WGS sequence"/>
</dbReference>
<dbReference type="AlphaFoldDB" id="A0A0D2KN94"/>
<feature type="compositionally biased region" description="Acidic residues" evidence="1">
    <location>
        <begin position="73"/>
        <end position="97"/>
    </location>
</feature>
<reference evidence="3" key="1">
    <citation type="submission" date="2014-04" db="EMBL/GenBank/DDBJ databases">
        <title>Evolutionary Origins and Diversification of the Mycorrhizal Mutualists.</title>
        <authorList>
            <consortium name="DOE Joint Genome Institute"/>
            <consortium name="Mycorrhizal Genomics Consortium"/>
            <person name="Kohler A."/>
            <person name="Kuo A."/>
            <person name="Nagy L.G."/>
            <person name="Floudas D."/>
            <person name="Copeland A."/>
            <person name="Barry K.W."/>
            <person name="Cichocki N."/>
            <person name="Veneault-Fourrey C."/>
            <person name="LaButti K."/>
            <person name="Lindquist E.A."/>
            <person name="Lipzen A."/>
            <person name="Lundell T."/>
            <person name="Morin E."/>
            <person name="Murat C."/>
            <person name="Riley R."/>
            <person name="Ohm R."/>
            <person name="Sun H."/>
            <person name="Tunlid A."/>
            <person name="Henrissat B."/>
            <person name="Grigoriev I.V."/>
            <person name="Hibbett D.S."/>
            <person name="Martin F."/>
        </authorList>
    </citation>
    <scope>NUCLEOTIDE SEQUENCE [LARGE SCALE GENOMIC DNA]</scope>
    <source>
        <strain evidence="3">FD-334 SS-4</strain>
    </source>
</reference>
<evidence type="ECO:0000256" key="1">
    <source>
        <dbReference type="SAM" id="MobiDB-lite"/>
    </source>
</evidence>
<protein>
    <submittedName>
        <fullName evidence="2">Uncharacterized protein</fullName>
    </submittedName>
</protein>
<gene>
    <name evidence="2" type="ORF">HYPSUDRAFT_47739</name>
</gene>
<evidence type="ECO:0000313" key="3">
    <source>
        <dbReference type="Proteomes" id="UP000054270"/>
    </source>
</evidence>
<name>A0A0D2KN94_HYPSF</name>
<organism evidence="2 3">
    <name type="scientific">Hypholoma sublateritium (strain FD-334 SS-4)</name>
    <dbReference type="NCBI Taxonomy" id="945553"/>
    <lineage>
        <taxon>Eukaryota</taxon>
        <taxon>Fungi</taxon>
        <taxon>Dikarya</taxon>
        <taxon>Basidiomycota</taxon>
        <taxon>Agaricomycotina</taxon>
        <taxon>Agaricomycetes</taxon>
        <taxon>Agaricomycetidae</taxon>
        <taxon>Agaricales</taxon>
        <taxon>Agaricineae</taxon>
        <taxon>Strophariaceae</taxon>
        <taxon>Hypholoma</taxon>
    </lineage>
</organism>
<evidence type="ECO:0000313" key="2">
    <source>
        <dbReference type="EMBL" id="KJA16092.1"/>
    </source>
</evidence>
<feature type="region of interest" description="Disordered" evidence="1">
    <location>
        <begin position="25"/>
        <end position="103"/>
    </location>
</feature>
<keyword evidence="3" id="KW-1185">Reference proteome</keyword>
<accession>A0A0D2KN94</accession>
<proteinExistence type="predicted"/>
<feature type="compositionally biased region" description="Acidic residues" evidence="1">
    <location>
        <begin position="48"/>
        <end position="65"/>
    </location>
</feature>
<sequence>MPPAKSKSESFEDVFSGFEELAARLTWKPLYPPNNKSSKNPVNKDEKFDDEEPDEEHQEEGDEAEGQAKNTEDSEYDDSESDDEGEDDGGDDGEGNSEYDVPVEGLFRALDRAFARPLLSATPLTMTMTLSRRRTVTWPEVGRQTVARRMTMR</sequence>